<keyword evidence="4 5" id="KW-0472">Membrane</keyword>
<evidence type="ECO:0000259" key="6">
    <source>
        <dbReference type="PROSITE" id="PS50850"/>
    </source>
</evidence>
<gene>
    <name evidence="7" type="ORF">PVAR5_1576</name>
</gene>
<feature type="transmembrane region" description="Helical" evidence="5">
    <location>
        <begin position="401"/>
        <end position="422"/>
    </location>
</feature>
<feature type="transmembrane region" description="Helical" evidence="5">
    <location>
        <begin position="736"/>
        <end position="755"/>
    </location>
</feature>
<keyword evidence="8" id="KW-1185">Reference proteome</keyword>
<evidence type="ECO:0000313" key="8">
    <source>
        <dbReference type="Proteomes" id="UP000018001"/>
    </source>
</evidence>
<dbReference type="InParanoid" id="V5FTG1"/>
<name>V5FTG1_BYSSN</name>
<dbReference type="InterPro" id="IPR036259">
    <property type="entry name" value="MFS_trans_sf"/>
</dbReference>
<feature type="transmembrane region" description="Helical" evidence="5">
    <location>
        <begin position="371"/>
        <end position="389"/>
    </location>
</feature>
<accession>V5FTG1</accession>
<feature type="transmembrane region" description="Helical" evidence="5">
    <location>
        <begin position="530"/>
        <end position="553"/>
    </location>
</feature>
<dbReference type="GO" id="GO:0022857">
    <property type="term" value="F:transmembrane transporter activity"/>
    <property type="evidence" value="ECO:0007669"/>
    <property type="project" value="InterPro"/>
</dbReference>
<dbReference type="Proteomes" id="UP000018001">
    <property type="component" value="Unassembled WGS sequence"/>
</dbReference>
<dbReference type="HOGENOM" id="CLU_362893_0_0_1"/>
<feature type="transmembrane region" description="Helical" evidence="5">
    <location>
        <begin position="303"/>
        <end position="326"/>
    </location>
</feature>
<organism evidence="7 8">
    <name type="scientific">Byssochlamys spectabilis (strain No. 5 / NBRC 109023)</name>
    <name type="common">Paecilomyces variotii</name>
    <dbReference type="NCBI Taxonomy" id="1356009"/>
    <lineage>
        <taxon>Eukaryota</taxon>
        <taxon>Fungi</taxon>
        <taxon>Dikarya</taxon>
        <taxon>Ascomycota</taxon>
        <taxon>Pezizomycotina</taxon>
        <taxon>Eurotiomycetes</taxon>
        <taxon>Eurotiomycetidae</taxon>
        <taxon>Eurotiales</taxon>
        <taxon>Thermoascaceae</taxon>
        <taxon>Paecilomyces</taxon>
    </lineage>
</organism>
<dbReference type="PANTHER" id="PTHR23502:SF47">
    <property type="entry name" value="MAJOR FACILITATOR SUPERFAMILY (MFS) PROFILE DOMAIN-CONTAINING PROTEIN-RELATED"/>
    <property type="match status" value="1"/>
</dbReference>
<evidence type="ECO:0000256" key="1">
    <source>
        <dbReference type="ARBA" id="ARBA00004141"/>
    </source>
</evidence>
<evidence type="ECO:0000256" key="5">
    <source>
        <dbReference type="SAM" id="Phobius"/>
    </source>
</evidence>
<feature type="transmembrane region" description="Helical" evidence="5">
    <location>
        <begin position="573"/>
        <end position="596"/>
    </location>
</feature>
<feature type="transmembrane region" description="Helical" evidence="5">
    <location>
        <begin position="429"/>
        <end position="449"/>
    </location>
</feature>
<sequence length="770" mass="84888">MAGVPTGRAANKKIKGAPDYDDPGFWDTRFATGQDVGEWLNSGETLIETALSDLEQRQPIELVSGEQRRPKVLHLGPGVSRLGSKLRDKFVERGWRGDGIANVDFSSEAVRFGQEFESSKEAAHAMHWVQADLRSWSDLSSALVEFSPFDIVLDKSTSDAIATGVDEVFTSSGADGQASICPTVRQILDRKENNEIYLAPVELLALHLVSLTQKGTTWLALSYSTMRFDNFPYLAEHWKVVSHLEKYDSPADSGFSSTSSSIDKKAPISLPGIYVHDDPTHGTVFVVDGEGDKDPMDAHNWGMGIRITSTLIISFIAGLVAFSAAIDCEASTQITAELTYSSSYNTTTYLFGYAAGSLVAGPFSETVGRSPVYVVSIILFTLLSMATALSPNLGAQLTFRFFAGFFGSTPLVCAGGSLTDLWTPKENIYAFPVFAVFSFIGNGVGPPIGAYLAEYGPSWRWVDWVTTILAGVLLLAVMSFLPETFKPMLWKWKARHLRKITGDERYKAPSEIEKGTCLPRQLFQSLYRPFFLTIYEPIVILIALYLAITYVILFTSLNGYTFMFSYTYGFDQGKTGLCFLAMMVGNFLALLLVPLIDHLYTRDLNKAQERAKASQELNRDEGYEHAENQQVKNIVPPPESQLYASMFGAPFIPISLFWMAYTTRPDISPWSAIIGSVPFGFGFVLVFVTCYEYLMDSYGTYAASALASASCIRYLAAGGMMPASLPLYSNLGVQWTLTMLGGLSALMVPVPYVFYKWGHVIRRKSKHAAS</sequence>
<dbReference type="Gene3D" id="1.20.1250.20">
    <property type="entry name" value="MFS general substrate transporter like domains"/>
    <property type="match status" value="1"/>
</dbReference>
<feature type="transmembrane region" description="Helical" evidence="5">
    <location>
        <begin position="642"/>
        <end position="661"/>
    </location>
</feature>
<keyword evidence="3 5" id="KW-1133">Transmembrane helix</keyword>
<evidence type="ECO:0000313" key="7">
    <source>
        <dbReference type="EMBL" id="GAD92976.1"/>
    </source>
</evidence>
<evidence type="ECO:0000256" key="2">
    <source>
        <dbReference type="ARBA" id="ARBA00022692"/>
    </source>
</evidence>
<dbReference type="OrthoDB" id="411785at2759"/>
<comment type="caution">
    <text evidence="7">The sequence shown here is derived from an EMBL/GenBank/DDBJ whole genome shotgun (WGS) entry which is preliminary data.</text>
</comment>
<dbReference type="GO" id="GO:0005886">
    <property type="term" value="C:plasma membrane"/>
    <property type="evidence" value="ECO:0007669"/>
    <property type="project" value="TreeGrafter"/>
</dbReference>
<proteinExistence type="predicted"/>
<dbReference type="Gene3D" id="3.40.50.150">
    <property type="entry name" value="Vaccinia Virus protein VP39"/>
    <property type="match status" value="1"/>
</dbReference>
<feature type="transmembrane region" description="Helical" evidence="5">
    <location>
        <begin position="346"/>
        <end position="364"/>
    </location>
</feature>
<dbReference type="CDD" id="cd17323">
    <property type="entry name" value="MFS_Tpo1_MDR_like"/>
    <property type="match status" value="1"/>
</dbReference>
<dbReference type="Pfam" id="PF07690">
    <property type="entry name" value="MFS_1"/>
    <property type="match status" value="1"/>
</dbReference>
<dbReference type="EMBL" id="BAUL01000041">
    <property type="protein sequence ID" value="GAD92976.1"/>
    <property type="molecule type" value="Genomic_DNA"/>
</dbReference>
<dbReference type="AlphaFoldDB" id="V5FTG1"/>
<dbReference type="PANTHER" id="PTHR23502">
    <property type="entry name" value="MAJOR FACILITATOR SUPERFAMILY"/>
    <property type="match status" value="1"/>
</dbReference>
<dbReference type="eggNOG" id="KOG0255">
    <property type="taxonomic scope" value="Eukaryota"/>
</dbReference>
<dbReference type="InterPro" id="IPR011701">
    <property type="entry name" value="MFS"/>
</dbReference>
<feature type="domain" description="Major facilitator superfamily (MFS) profile" evidence="6">
    <location>
        <begin position="302"/>
        <end position="759"/>
    </location>
</feature>
<feature type="transmembrane region" description="Helical" evidence="5">
    <location>
        <begin position="667"/>
        <end position="691"/>
    </location>
</feature>
<dbReference type="PROSITE" id="PS50850">
    <property type="entry name" value="MFS"/>
    <property type="match status" value="1"/>
</dbReference>
<dbReference type="InterPro" id="IPR029063">
    <property type="entry name" value="SAM-dependent_MTases_sf"/>
</dbReference>
<evidence type="ECO:0000256" key="4">
    <source>
        <dbReference type="ARBA" id="ARBA00023136"/>
    </source>
</evidence>
<dbReference type="InterPro" id="IPR020846">
    <property type="entry name" value="MFS_dom"/>
</dbReference>
<feature type="transmembrane region" description="Helical" evidence="5">
    <location>
        <begin position="461"/>
        <end position="481"/>
    </location>
</feature>
<reference evidence="8" key="1">
    <citation type="journal article" date="2014" name="Genome Announc.">
        <title>Draft genome sequence of the formaldehyde-resistant fungus Byssochlamys spectabilis No. 5 (anamorph Paecilomyces variotii No. 5) (NBRC109023).</title>
        <authorList>
            <person name="Oka T."/>
            <person name="Ekino K."/>
            <person name="Fukuda K."/>
            <person name="Nomura Y."/>
        </authorList>
    </citation>
    <scope>NUCLEOTIDE SEQUENCE [LARGE SCALE GENOMIC DNA]</scope>
    <source>
        <strain evidence="8">No. 5 / NBRC 109023</strain>
    </source>
</reference>
<keyword evidence="2 5" id="KW-0812">Transmembrane</keyword>
<protein>
    <submittedName>
        <fullName evidence="7">MFS transporter, putative</fullName>
    </submittedName>
</protein>
<evidence type="ECO:0000256" key="3">
    <source>
        <dbReference type="ARBA" id="ARBA00022989"/>
    </source>
</evidence>
<dbReference type="SUPFAM" id="SSF103473">
    <property type="entry name" value="MFS general substrate transporter"/>
    <property type="match status" value="1"/>
</dbReference>
<comment type="subcellular location">
    <subcellularLocation>
        <location evidence="1">Membrane</location>
        <topology evidence="1">Multi-pass membrane protein</topology>
    </subcellularLocation>
</comment>